<feature type="compositionally biased region" description="Polar residues" evidence="1">
    <location>
        <begin position="306"/>
        <end position="315"/>
    </location>
</feature>
<reference evidence="2" key="1">
    <citation type="submission" date="2021-06" db="EMBL/GenBank/DDBJ databases">
        <authorList>
            <person name="Hodson N. C."/>
            <person name="Mongue J. A."/>
            <person name="Jaron S. K."/>
        </authorList>
    </citation>
    <scope>NUCLEOTIDE SEQUENCE</scope>
</reference>
<feature type="compositionally biased region" description="Basic and acidic residues" evidence="1">
    <location>
        <begin position="71"/>
        <end position="80"/>
    </location>
</feature>
<dbReference type="AlphaFoldDB" id="A0A8J2LZL4"/>
<feature type="compositionally biased region" description="Basic and acidic residues" evidence="1">
    <location>
        <begin position="124"/>
        <end position="133"/>
    </location>
</feature>
<feature type="compositionally biased region" description="Polar residues" evidence="1">
    <location>
        <begin position="47"/>
        <end position="56"/>
    </location>
</feature>
<name>A0A8J2LZL4_9HEXA</name>
<feature type="compositionally biased region" description="Basic and acidic residues" evidence="1">
    <location>
        <begin position="183"/>
        <end position="207"/>
    </location>
</feature>
<dbReference type="Proteomes" id="UP000708208">
    <property type="component" value="Unassembled WGS sequence"/>
</dbReference>
<sequence length="387" mass="42220">MPHVFRSYSDEETPKILERRTTDESSDSDSDEEERFIRELLENEAKLTQTTDSLTELPTIEAATVTETEEEKVQELDKPIQKKQTTEPVLKLTSAFSPKRNSPADSGTSGGASSGYTSGDETYNVEKKDEVRKPTPKFVSFGTQTPAEENLRSPASVSGLLRKSYHSRPKKAALKRKRNRTSHKLDPDANQTKAHDTFLKTRQDKTELSPTKRAGQISQLNIKANPMPLFPKVGQQPRLSPSTMTRKLATENIPVQKVTPGIKPAAKGRISSPATPAQFLTILPKGHPNSVRPQLSGTSYPRIPGTNATKTQLGKSQGRKLTPPGPSVGPTRLRPNPKTGWGKGSPRKSKRETEAGSGTTGSSDSPKPKSASSPNDILSNPNKKSQP</sequence>
<accession>A0A8J2LZL4</accession>
<feature type="compositionally biased region" description="Basic and acidic residues" evidence="1">
    <location>
        <begin position="8"/>
        <end position="23"/>
    </location>
</feature>
<keyword evidence="3" id="KW-1185">Reference proteome</keyword>
<proteinExistence type="predicted"/>
<feature type="region of interest" description="Disordered" evidence="1">
    <location>
        <begin position="1"/>
        <end position="34"/>
    </location>
</feature>
<organism evidence="2 3">
    <name type="scientific">Allacma fusca</name>
    <dbReference type="NCBI Taxonomy" id="39272"/>
    <lineage>
        <taxon>Eukaryota</taxon>
        <taxon>Metazoa</taxon>
        <taxon>Ecdysozoa</taxon>
        <taxon>Arthropoda</taxon>
        <taxon>Hexapoda</taxon>
        <taxon>Collembola</taxon>
        <taxon>Symphypleona</taxon>
        <taxon>Sminthuridae</taxon>
        <taxon>Allacma</taxon>
    </lineage>
</organism>
<dbReference type="EMBL" id="CAJVCH010559402">
    <property type="protein sequence ID" value="CAG7831216.1"/>
    <property type="molecule type" value="Genomic_DNA"/>
</dbReference>
<feature type="compositionally biased region" description="Basic residues" evidence="1">
    <location>
        <begin position="163"/>
        <end position="182"/>
    </location>
</feature>
<evidence type="ECO:0000256" key="1">
    <source>
        <dbReference type="SAM" id="MobiDB-lite"/>
    </source>
</evidence>
<protein>
    <submittedName>
        <fullName evidence="2">Uncharacterized protein</fullName>
    </submittedName>
</protein>
<feature type="region of interest" description="Disordered" evidence="1">
    <location>
        <begin position="47"/>
        <end position="387"/>
    </location>
</feature>
<evidence type="ECO:0000313" key="2">
    <source>
        <dbReference type="EMBL" id="CAG7831216.1"/>
    </source>
</evidence>
<feature type="compositionally biased region" description="Acidic residues" evidence="1">
    <location>
        <begin position="24"/>
        <end position="34"/>
    </location>
</feature>
<feature type="compositionally biased region" description="Polar residues" evidence="1">
    <location>
        <begin position="375"/>
        <end position="387"/>
    </location>
</feature>
<gene>
    <name evidence="2" type="ORF">AFUS01_LOCUS40969</name>
</gene>
<feature type="compositionally biased region" description="Low complexity" evidence="1">
    <location>
        <begin position="362"/>
        <end position="374"/>
    </location>
</feature>
<evidence type="ECO:0000313" key="3">
    <source>
        <dbReference type="Proteomes" id="UP000708208"/>
    </source>
</evidence>
<comment type="caution">
    <text evidence="2">The sequence shown here is derived from an EMBL/GenBank/DDBJ whole genome shotgun (WGS) entry which is preliminary data.</text>
</comment>